<name>D3SXR7_NATMM</name>
<organism evidence="1 3">
    <name type="scientific">Natrialba magadii (strain ATCC 43099 / DSM 3394 / CCM 3739 / CIP 104546 / IAM 13178 / JCM 8861 / NBRC 102185 / NCIMB 2190 / MS3)</name>
    <name type="common">Natronobacterium magadii</name>
    <dbReference type="NCBI Taxonomy" id="547559"/>
    <lineage>
        <taxon>Archaea</taxon>
        <taxon>Methanobacteriati</taxon>
        <taxon>Methanobacteriota</taxon>
        <taxon>Stenosarchaea group</taxon>
        <taxon>Halobacteria</taxon>
        <taxon>Halobacteriales</taxon>
        <taxon>Natrialbaceae</taxon>
        <taxon>Natrialba</taxon>
    </lineage>
</organism>
<dbReference type="RefSeq" id="WP_004215394.1">
    <property type="nucleotide sequence ID" value="NC_013922.1"/>
</dbReference>
<dbReference type="PROSITE" id="PS51257">
    <property type="entry name" value="PROKAR_LIPOPROTEIN"/>
    <property type="match status" value="1"/>
</dbReference>
<dbReference type="Proteomes" id="UP000011543">
    <property type="component" value="Unassembled WGS sequence"/>
</dbReference>
<dbReference type="AlphaFoldDB" id="D3SXR7"/>
<reference evidence="1" key="4">
    <citation type="submission" date="2016-09" db="EMBL/GenBank/DDBJ databases">
        <authorList>
            <person name="Pfeiffer F."/>
        </authorList>
    </citation>
    <scope>NUCLEOTIDE SEQUENCE</scope>
    <source>
        <strain evidence="1">ATCC 43099</strain>
    </source>
</reference>
<reference evidence="3" key="1">
    <citation type="submission" date="2010-02" db="EMBL/GenBank/DDBJ databases">
        <title>Complete sequence of chromosome of Natrialba magadii ATCC 43099.</title>
        <authorList>
            <consortium name="US DOE Joint Genome Institute"/>
            <person name="Lucas S."/>
            <person name="Copeland A."/>
            <person name="Lapidus A."/>
            <person name="Cheng J.-F."/>
            <person name="Bruce D."/>
            <person name="Goodwin L."/>
            <person name="Pitluck S."/>
            <person name="Davenport K."/>
            <person name="Saunders E."/>
            <person name="Detter J.C."/>
            <person name="Han C."/>
            <person name="Tapia R."/>
            <person name="Land M."/>
            <person name="Hauser L."/>
            <person name="Kyrpides N."/>
            <person name="Mikhailova N."/>
            <person name="De Castro R.E."/>
            <person name="Maupin-Furlow J.A."/>
            <person name="Woyke T."/>
        </authorList>
    </citation>
    <scope>NUCLEOTIDE SEQUENCE [LARGE SCALE GENOMIC DNA]</scope>
    <source>
        <strain evidence="3">ATCC 43099 / DSM 3394 / CCM 3739 / CIP 104546 / IAM 13178 / JCM 8861 / NBRC 102185 / NCIMB 2190 / MS3</strain>
    </source>
</reference>
<accession>D3SXR7</accession>
<evidence type="ECO:0000313" key="4">
    <source>
        <dbReference type="Proteomes" id="UP000011543"/>
    </source>
</evidence>
<dbReference type="HOGENOM" id="CLU_1933306_0_0_2"/>
<protein>
    <recommendedName>
        <fullName evidence="5">DUF3426 domain-containing protein</fullName>
    </recommendedName>
</protein>
<gene>
    <name evidence="1" type="ordered locus">Nmag_2456</name>
    <name evidence="2" type="ORF">C500_08137</name>
</gene>
<proteinExistence type="predicted"/>
<dbReference type="InterPro" id="IPR047676">
    <property type="entry name" value="FxLYD_dom"/>
</dbReference>
<dbReference type="PATRIC" id="fig|547559.17.peg.1596"/>
<dbReference type="NCBIfam" id="NF038353">
    <property type="entry name" value="FxLYD_dom"/>
    <property type="match status" value="1"/>
</dbReference>
<dbReference type="OrthoDB" id="308235at2157"/>
<evidence type="ECO:0008006" key="5">
    <source>
        <dbReference type="Google" id="ProtNLM"/>
    </source>
</evidence>
<dbReference type="KEGG" id="nmg:Nmag_2456"/>
<dbReference type="PaxDb" id="547559-Nmag_2456"/>
<dbReference type="Proteomes" id="UP000001879">
    <property type="component" value="Chromosome"/>
</dbReference>
<evidence type="ECO:0000313" key="3">
    <source>
        <dbReference type="Proteomes" id="UP000001879"/>
    </source>
</evidence>
<dbReference type="EMBL" id="AOHS01000030">
    <property type="protein sequence ID" value="ELY30475.1"/>
    <property type="molecule type" value="Genomic_DNA"/>
</dbReference>
<dbReference type="EMBL" id="CP001932">
    <property type="protein sequence ID" value="ADD06016.1"/>
    <property type="molecule type" value="Genomic_DNA"/>
</dbReference>
<evidence type="ECO:0000313" key="1">
    <source>
        <dbReference type="EMBL" id="ADD06016.1"/>
    </source>
</evidence>
<reference evidence="1 3" key="2">
    <citation type="journal article" date="2012" name="BMC Genomics">
        <title>A comparative genomics perspective on the genetic content of the alkaliphilic haloarchaeon Natrialba magadii ATCC 43099T.</title>
        <authorList>
            <person name="Siddaramappa S."/>
            <person name="Challacombe J.F."/>
            <person name="Decastro R.E."/>
            <person name="Pfeiffer F."/>
            <person name="Sastre D.E."/>
            <person name="Gimenez M.I."/>
            <person name="Paggi R.A."/>
            <person name="Detter J.C."/>
            <person name="Davenport K.W."/>
            <person name="Goodwin L.A."/>
            <person name="Kyrpides N."/>
            <person name="Tapia R."/>
            <person name="Pitluck S."/>
            <person name="Lucas S."/>
            <person name="Woyke T."/>
            <person name="Maupin-Furlow J.A."/>
        </authorList>
    </citation>
    <scope>NUCLEOTIDE SEQUENCE [LARGE SCALE GENOMIC DNA]</scope>
    <source>
        <strain evidence="1">ATCC 43099</strain>
        <strain evidence="3">ATCC 43099 / DSM 3394 / CCM 3739 / CIP 104546 / IAM 13178 / JCM 8861 / NBRC 102185 / NCIMB 2190 / MS3</strain>
    </source>
</reference>
<reference evidence="2 4" key="3">
    <citation type="journal article" date="2014" name="PLoS Genet.">
        <title>Phylogenetically driven sequencing of extremely halophilic archaea reveals strategies for static and dynamic osmo-response.</title>
        <authorList>
            <person name="Becker E.A."/>
            <person name="Seitzer P.M."/>
            <person name="Tritt A."/>
            <person name="Larsen D."/>
            <person name="Krusor M."/>
            <person name="Yao A.I."/>
            <person name="Wu D."/>
            <person name="Madern D."/>
            <person name="Eisen J.A."/>
            <person name="Darling A.E."/>
            <person name="Facciotti M.T."/>
        </authorList>
    </citation>
    <scope>NUCLEOTIDE SEQUENCE [LARGE SCALE GENOMIC DNA]</scope>
    <source>
        <strain evidence="4">ATCC 43099 / DSM 3394 / CCM 3739 / CIP 104546 / IAM 13178 / JCM 8861 / NBRC 102185 / NCIMB 2190 / MS3</strain>
        <strain evidence="2">MS-3</strain>
    </source>
</reference>
<keyword evidence="3" id="KW-1185">Reference proteome</keyword>
<sequence length="132" mass="14611">MHRRSVLAAASAVASVGIAGCLEFFEDNGEDITDPGDIEIVWDDLVRDDPGTEDERVFVWAAVRNVGDRTLNYVEIRATFFDGEGEELESVIEHVDEDVTSGEEWSFEVEFPHFGEAAAEVEAYELEPVTGV</sequence>
<dbReference type="GeneID" id="8825309"/>
<dbReference type="eggNOG" id="arCOG10172">
    <property type="taxonomic scope" value="Archaea"/>
</dbReference>
<evidence type="ECO:0000313" key="2">
    <source>
        <dbReference type="EMBL" id="ELY30475.1"/>
    </source>
</evidence>
<dbReference type="STRING" id="547559.Nmag_2456"/>